<comment type="caution">
    <text evidence="4">The sequence shown here is derived from an EMBL/GenBank/DDBJ whole genome shotgun (WGS) entry which is preliminary data.</text>
</comment>
<sequence length="1090" mass="115002">MKLAKIRVTDTSTGKLASGDRAPERGIGDSPFQGRDFAREVESPEGNHFDAFDLTAVSFGTLPGYIDRNESTVELWLFDGGRLATQRFTLQQVLDGDAGFAAALPDTIGIAITYSSADPEANGNRIPVGEDLVAHLDMRMRATERASGDPVRGGESGSVIMLPNEAISRGWDAVVDPDAQPTSRDTADVQLKQARVDVGLVKEVAVQHGGSSDRTIIETEPQAPVDVRLTADPAGATAPHDTLEISDTTEGFWQRFRLVGFGTPTLPAGSDRAIPRVYVVDAAGAGSWVDLADFTGDLADVRGVGMVFDRADGDLFPQGSASWSASWGTAVLPFTVQLREGAEVDWTDDRQRNEASAAATNIRYGTADAKDDDEVTFSPGANRLQVVKRAPNDTTTHRVAPLSSLPWRLELTNSGTSFLPIEQVVDALPASLSWDGAAPVLTSSAESSELIENAPDISIGEDGRLVFDWSGDSPRLNPGETVTIKLGLIMQPLRAGEKATNRVVVEKTGVPLTEESCVRPNDFGQEPAAWDPEEPTLCGNTNFVQPNPGTVIAPRKTVSGEPGPTLGEDLVHGALNTRTLEDCEPGYFVPLGSAYTRFPCASYTAAGATDTWKLENFNAGTVPLARMTVVDMLPAANDRLLDGGAARGSTFRPVLAEASSDAFRVSGLPAGAHYTIEVTTNADACFGAGSGSLWADDPECVDTATNPANADWQPLDDFAGDRTDVVGLRFVFEMSGEPLQPAENIVIEFETVNALDGSTGALQPTLAQFRDRQFAWNQHGMVAWDGAGNRVYLPATPQPAGVTVKTGSLVVSKSVLGEGTAHAPESFPVELSCTVPSGTSFERVALDLGDQALLTVPRDGSVTVDGLPIGADCTARESGDVGAHGESGRSIVPTAGVEPSTDGTSAELRIRERGTDDATLLELANIYTLGELVVEKALLSGNGYEPDDRDRRFAFEFELICAVNGMEDPIVRTFTLRGGEQEHLTGLPAGARCELTETNTGGALETSMTVGGDETEGSTRGGLVIGPDGEHVLVSNVFDGPVPPADPRFGGLVVTGGTVAWLVVGALLLVAAGGGVLIARRRRADAERGL</sequence>
<keyword evidence="5" id="KW-1185">Reference proteome</keyword>
<name>A0A939LXJ4_9MICO</name>
<dbReference type="Pfam" id="PF19407">
    <property type="entry name" value="DUF5979"/>
    <property type="match status" value="2"/>
</dbReference>
<reference evidence="4" key="1">
    <citation type="submission" date="2021-03" db="EMBL/GenBank/DDBJ databases">
        <title>Leucobacter chromiisoli sp. nov., isolated from chromium-containing soil of chemical plant.</title>
        <authorList>
            <person name="Xu Z."/>
        </authorList>
    </citation>
    <scope>NUCLEOTIDE SEQUENCE</scope>
    <source>
        <strain evidence="4">A2</strain>
    </source>
</reference>
<evidence type="ECO:0000256" key="1">
    <source>
        <dbReference type="SAM" id="MobiDB-lite"/>
    </source>
</evidence>
<dbReference type="RefSeq" id="WP_208047064.1">
    <property type="nucleotide sequence ID" value="NZ_JAGDYL010000046.1"/>
</dbReference>
<dbReference type="EMBL" id="JAGDYL010000046">
    <property type="protein sequence ID" value="MBO1806614.1"/>
    <property type="molecule type" value="Genomic_DNA"/>
</dbReference>
<accession>A0A939LXJ4</accession>
<organism evidence="4 5">
    <name type="scientific">Leucobacter ruminantium</name>
    <dbReference type="NCBI Taxonomy" id="1289170"/>
    <lineage>
        <taxon>Bacteria</taxon>
        <taxon>Bacillati</taxon>
        <taxon>Actinomycetota</taxon>
        <taxon>Actinomycetes</taxon>
        <taxon>Micrococcales</taxon>
        <taxon>Microbacteriaceae</taxon>
        <taxon>Leucobacter</taxon>
    </lineage>
</organism>
<evidence type="ECO:0000313" key="4">
    <source>
        <dbReference type="EMBL" id="MBO1806614.1"/>
    </source>
</evidence>
<feature type="domain" description="DUF5979" evidence="3">
    <location>
        <begin position="809"/>
        <end position="901"/>
    </location>
</feature>
<evidence type="ECO:0000259" key="3">
    <source>
        <dbReference type="Pfam" id="PF19407"/>
    </source>
</evidence>
<dbReference type="Gene3D" id="2.60.40.1140">
    <property type="entry name" value="Collagen-binding surface protein Cna, B-type domain"/>
    <property type="match status" value="1"/>
</dbReference>
<feature type="region of interest" description="Disordered" evidence="1">
    <location>
        <begin position="878"/>
        <end position="905"/>
    </location>
</feature>
<gene>
    <name evidence="4" type="ORF">J4H91_15035</name>
</gene>
<feature type="region of interest" description="Disordered" evidence="1">
    <location>
        <begin position="1"/>
        <end position="32"/>
    </location>
</feature>
<keyword evidence="2" id="KW-0812">Transmembrane</keyword>
<proteinExistence type="predicted"/>
<feature type="transmembrane region" description="Helical" evidence="2">
    <location>
        <begin position="1059"/>
        <end position="1079"/>
    </location>
</feature>
<keyword evidence="2" id="KW-0472">Membrane</keyword>
<dbReference type="AlphaFoldDB" id="A0A939LXJ4"/>
<dbReference type="Proteomes" id="UP000664398">
    <property type="component" value="Unassembled WGS sequence"/>
</dbReference>
<evidence type="ECO:0000256" key="2">
    <source>
        <dbReference type="SAM" id="Phobius"/>
    </source>
</evidence>
<dbReference type="InterPro" id="IPR046022">
    <property type="entry name" value="DUF5979"/>
</dbReference>
<keyword evidence="2" id="KW-1133">Transmembrane helix</keyword>
<protein>
    <recommendedName>
        <fullName evidence="3">DUF5979 domain-containing protein</fullName>
    </recommendedName>
</protein>
<feature type="domain" description="DUF5979" evidence="3">
    <location>
        <begin position="951"/>
        <end position="1013"/>
    </location>
</feature>
<evidence type="ECO:0000313" key="5">
    <source>
        <dbReference type="Proteomes" id="UP000664398"/>
    </source>
</evidence>